<evidence type="ECO:0000256" key="2">
    <source>
        <dbReference type="ARBA" id="ARBA00006801"/>
    </source>
</evidence>
<dbReference type="Gene3D" id="2.60.120.650">
    <property type="entry name" value="Cupin"/>
    <property type="match status" value="3"/>
</dbReference>
<feature type="compositionally biased region" description="Basic and acidic residues" evidence="6">
    <location>
        <begin position="125"/>
        <end position="142"/>
    </location>
</feature>
<dbReference type="SUPFAM" id="SSF51197">
    <property type="entry name" value="Clavaminate synthase-like"/>
    <property type="match status" value="1"/>
</dbReference>
<dbReference type="InterPro" id="IPR003347">
    <property type="entry name" value="JmjC_dom"/>
</dbReference>
<dbReference type="GO" id="GO:0046872">
    <property type="term" value="F:metal ion binding"/>
    <property type="evidence" value="ECO:0007669"/>
    <property type="project" value="UniProtKB-KW"/>
</dbReference>
<dbReference type="PROSITE" id="PS51667">
    <property type="entry name" value="WRC"/>
    <property type="match status" value="1"/>
</dbReference>
<comment type="similarity">
    <text evidence="2">Belongs to the JARID1 histone demethylase family.</text>
</comment>
<dbReference type="Pfam" id="PF08879">
    <property type="entry name" value="WRC"/>
    <property type="match status" value="1"/>
</dbReference>
<evidence type="ECO:0000256" key="6">
    <source>
        <dbReference type="SAM" id="MobiDB-lite"/>
    </source>
</evidence>
<dbReference type="GO" id="GO:0031490">
    <property type="term" value="F:chromatin DNA binding"/>
    <property type="evidence" value="ECO:0007669"/>
    <property type="project" value="TreeGrafter"/>
</dbReference>
<dbReference type="PANTHER" id="PTHR12549">
    <property type="entry name" value="JMJC DOMAIN-CONTAINING HISTONE DEMETHYLATION PROTEIN"/>
    <property type="match status" value="1"/>
</dbReference>
<dbReference type="InterPro" id="IPR014977">
    <property type="entry name" value="WRC_dom"/>
</dbReference>
<evidence type="ECO:0000259" key="8">
    <source>
        <dbReference type="PROSITE" id="PS51667"/>
    </source>
</evidence>
<organism evidence="9 10">
    <name type="scientific">Stephania japonica</name>
    <dbReference type="NCBI Taxonomy" id="461633"/>
    <lineage>
        <taxon>Eukaryota</taxon>
        <taxon>Viridiplantae</taxon>
        <taxon>Streptophyta</taxon>
        <taxon>Embryophyta</taxon>
        <taxon>Tracheophyta</taxon>
        <taxon>Spermatophyta</taxon>
        <taxon>Magnoliopsida</taxon>
        <taxon>Ranunculales</taxon>
        <taxon>Menispermaceae</taxon>
        <taxon>Menispermoideae</taxon>
        <taxon>Cissampelideae</taxon>
        <taxon>Stephania</taxon>
    </lineage>
</organism>
<dbReference type="Proteomes" id="UP001417504">
    <property type="component" value="Unassembled WGS sequence"/>
</dbReference>
<feature type="region of interest" description="Disordered" evidence="6">
    <location>
        <begin position="822"/>
        <end position="859"/>
    </location>
</feature>
<dbReference type="Pfam" id="PF02373">
    <property type="entry name" value="JmjC"/>
    <property type="match status" value="1"/>
</dbReference>
<dbReference type="EMBL" id="JBBNAE010000007">
    <property type="protein sequence ID" value="KAK9110157.1"/>
    <property type="molecule type" value="Genomic_DNA"/>
</dbReference>
<dbReference type="GO" id="GO:0003712">
    <property type="term" value="F:transcription coregulator activity"/>
    <property type="evidence" value="ECO:0007669"/>
    <property type="project" value="TreeGrafter"/>
</dbReference>
<comment type="subcellular location">
    <subcellularLocation>
        <location evidence="1">Nucleus</location>
    </subcellularLocation>
</comment>
<feature type="compositionally biased region" description="Acidic residues" evidence="6">
    <location>
        <begin position="25"/>
        <end position="35"/>
    </location>
</feature>
<evidence type="ECO:0000256" key="3">
    <source>
        <dbReference type="ARBA" id="ARBA00022723"/>
    </source>
</evidence>
<dbReference type="GO" id="GO:0006357">
    <property type="term" value="P:regulation of transcription by RNA polymerase II"/>
    <property type="evidence" value="ECO:0007669"/>
    <property type="project" value="TreeGrafter"/>
</dbReference>
<gene>
    <name evidence="9" type="ORF">Sjap_018217</name>
</gene>
<keyword evidence="10" id="KW-1185">Reference proteome</keyword>
<accession>A0AAP0I7N5</accession>
<feature type="region of interest" description="Disordered" evidence="6">
    <location>
        <begin position="757"/>
        <end position="796"/>
    </location>
</feature>
<comment type="caution">
    <text evidence="9">The sequence shown here is derived from an EMBL/GenBank/DDBJ whole genome shotgun (WGS) entry which is preliminary data.</text>
</comment>
<feature type="region of interest" description="Disordered" evidence="6">
    <location>
        <begin position="921"/>
        <end position="959"/>
    </location>
</feature>
<feature type="domain" description="JmjC" evidence="7">
    <location>
        <begin position="563"/>
        <end position="1181"/>
    </location>
</feature>
<dbReference type="InterPro" id="IPR045109">
    <property type="entry name" value="LSDs-like"/>
</dbReference>
<evidence type="ECO:0008006" key="11">
    <source>
        <dbReference type="Google" id="ProtNLM"/>
    </source>
</evidence>
<comment type="caution">
    <text evidence="5">Lacks conserved residue(s) required for the propagation of feature annotation.</text>
</comment>
<protein>
    <recommendedName>
        <fullName evidence="11">Lysine-specific demethylase JMJ25</fullName>
    </recommendedName>
</protein>
<feature type="compositionally biased region" description="Basic and acidic residues" evidence="6">
    <location>
        <begin position="847"/>
        <end position="858"/>
    </location>
</feature>
<feature type="region of interest" description="Disordered" evidence="6">
    <location>
        <begin position="1594"/>
        <end position="1616"/>
    </location>
</feature>
<reference evidence="9 10" key="1">
    <citation type="submission" date="2024-01" db="EMBL/GenBank/DDBJ databases">
        <title>Genome assemblies of Stephania.</title>
        <authorList>
            <person name="Yang L."/>
        </authorList>
    </citation>
    <scope>NUCLEOTIDE SEQUENCE [LARGE SCALE GENOMIC DNA]</scope>
    <source>
        <strain evidence="9">QJT</strain>
        <tissue evidence="9">Leaf</tissue>
    </source>
</reference>
<sequence length="1616" mass="180517">MKPRSRSRSRSGEASAVKGAKEEESVADVEDEEEPIVPPHHLRCNRTDGNKWRCNNWKIQDRSYCQVHFLMQRKNNKRAGKLLSRSKKEGWMAVGTARTRALKRRRGDAGGGGGGGEIGEDSGEEERVFDRNQGRGKAEKKVNNERAVEVEKKVKKVKFEGCEASKDSEMRDLGSSSALDRSARAARNRVVREDVKPKVTKGIIIHALKFIEYPHLSEEEVERKCPFCRGNCNCKACLRSSGKEVLKKDKVMVERQEESIQYCQYLVHLLLPHLKKISQEQIAERAAEAKIQGIPLAELKVQQTNCFSDERVYCDTCRTSIIDYHRSCPNCSYDLCVACCWELRNNCLQGGRKAVDMQYSDRGKAYLHGGDPDPKYLQPVQSMEFNVERTLKTVKFYNLTGAAMKMKKAEEVGESYKFQGMSEPSRQQCSCSTSVQFREKNLLKAASREDSDDNYLYYPTAEDAQHGELEHFQKHWIRGEPVVVKNTLEITTGLSWEPMVMWRAFREVIKKKKKLSAELTVIAIDCLDWCEVDINIHQFFEGTFASSWCGVHQRLAISGIYTSQTRVSESCSKAAETCLKPDLGPKTYIAYGFSNELGRGDSVTKLHCDMSDAVNVLMHTAEVVPPPRQLAKIEKQRKKHFAQSAKELHADAEKQVQNSGVVNQSQSTDRFAVAVVSKPSVIPEAFNLVNEGCRTLTMPEYENGAQHAEENNSINEGCEVPVLSDKLNQSNCLSGSSSLEKTEDCSSIQCEERNVCATQSTRDKRKKGRQPAASLKSLASNPVSATEEPQVGHVNNVMQGGNDASLSCDEFFISEAPPGFHLKANNLSSYAPPKDGEMDETDMSHSYTEKEENPKTEENNISGVLSNELNDINCSSGLPLPDKSENCNLAAESLKKAKITRGTRGFRGRRKRGRLPAFLTKKSLASNPNLSPDEPYTEGNQDGNGKHVRGENDPSYNQGFDIEAPHGFQQEANHLLGVASSETGIKCDMGLPNSDPPTNQENFADHSIHETGFLCSNSDVEIKDNILTDAKLCENVPDVNKEVNRSKMARSEHSVNGQTWSCRRYQMVELYGTYFADKMYLNCRSILRSIIGNLDTSTALQSSSYSSLQQYSLLCFLLASVGSLLIGIEPWTFVQQLGEAVFIPAGCPHQVRNLKSCLKVALDFVSPENVEECIRLTEDFRMLPENHRAKEDKLEVKKMTLHAVKKAVKTLEKLRKDSWDIEALGWAAWAHIGHQDRKLLERLVEMEEHSKAIGSGVRFSAEVGSVRGRTPIWSLRRGRRSQRGSSMRGLWRAFKWGTIASDPIYRKCSSFIRFWGFGGQGHQMRRVILMEGIWWARASYEKGSTNGGFAHDVESDAKNGESKVSSLTLSNIDAIHGLSELVDAMGQKIDACYDSYGCAIAELQTIFGGGNMIITSLDLNKLILTMIVRASFSNGGITLEKLYFGYGIAVISLQDIAVNKLASALIEVVLGCMNDMSYHLFLQDVYVDFLAFWRRACCATIVENAQFMFENFNDSSTTNVLLMLPFCLLNCTQNLLLVEPPYLSVYKHPTFVAEESLNFLMVWEIGSSAGASRFRHDFGVAIFSCFRSDSDVTATSEESEHQPMTSPVSSSSTSSA</sequence>
<evidence type="ECO:0000256" key="1">
    <source>
        <dbReference type="ARBA" id="ARBA00004123"/>
    </source>
</evidence>
<evidence type="ECO:0000256" key="5">
    <source>
        <dbReference type="PROSITE-ProRule" id="PRU01002"/>
    </source>
</evidence>
<feature type="compositionally biased region" description="Low complexity" evidence="6">
    <location>
        <begin position="1605"/>
        <end position="1616"/>
    </location>
</feature>
<feature type="domain" description="WRC" evidence="8">
    <location>
        <begin position="38"/>
        <end position="82"/>
    </location>
</feature>
<dbReference type="PROSITE" id="PS51184">
    <property type="entry name" value="JMJC"/>
    <property type="match status" value="1"/>
</dbReference>
<dbReference type="GO" id="GO:0032454">
    <property type="term" value="F:histone H3K9 demethylase activity"/>
    <property type="evidence" value="ECO:0007669"/>
    <property type="project" value="InterPro"/>
</dbReference>
<evidence type="ECO:0000256" key="4">
    <source>
        <dbReference type="ARBA" id="ARBA00023242"/>
    </source>
</evidence>
<evidence type="ECO:0000313" key="9">
    <source>
        <dbReference type="EMBL" id="KAK9110157.1"/>
    </source>
</evidence>
<keyword evidence="4" id="KW-0539">Nucleus</keyword>
<feature type="region of interest" description="Disordered" evidence="6">
    <location>
        <begin position="1"/>
        <end position="39"/>
    </location>
</feature>
<keyword evidence="3" id="KW-0479">Metal-binding</keyword>
<feature type="region of interest" description="Disordered" evidence="6">
    <location>
        <begin position="102"/>
        <end position="142"/>
    </location>
</feature>
<evidence type="ECO:0000313" key="10">
    <source>
        <dbReference type="Proteomes" id="UP001417504"/>
    </source>
</evidence>
<proteinExistence type="inferred from homology"/>
<dbReference type="GO" id="GO:0000118">
    <property type="term" value="C:histone deacetylase complex"/>
    <property type="evidence" value="ECO:0007669"/>
    <property type="project" value="TreeGrafter"/>
</dbReference>
<dbReference type="SMART" id="SM00558">
    <property type="entry name" value="JmjC"/>
    <property type="match status" value="1"/>
</dbReference>
<dbReference type="PANTHER" id="PTHR12549:SF11">
    <property type="entry name" value="LYSINE-SPECIFIC DEMETHYLASE JMJ25"/>
    <property type="match status" value="1"/>
</dbReference>
<evidence type="ECO:0000259" key="7">
    <source>
        <dbReference type="PROSITE" id="PS51184"/>
    </source>
</evidence>
<dbReference type="GO" id="GO:0000785">
    <property type="term" value="C:chromatin"/>
    <property type="evidence" value="ECO:0007669"/>
    <property type="project" value="TreeGrafter"/>
</dbReference>
<name>A0AAP0I7N5_9MAGN</name>